<dbReference type="Proteomes" id="UP000298416">
    <property type="component" value="Unassembled WGS sequence"/>
</dbReference>
<organism evidence="3">
    <name type="scientific">Salvia splendens</name>
    <name type="common">Scarlet sage</name>
    <dbReference type="NCBI Taxonomy" id="180675"/>
    <lineage>
        <taxon>Eukaryota</taxon>
        <taxon>Viridiplantae</taxon>
        <taxon>Streptophyta</taxon>
        <taxon>Embryophyta</taxon>
        <taxon>Tracheophyta</taxon>
        <taxon>Spermatophyta</taxon>
        <taxon>Magnoliopsida</taxon>
        <taxon>eudicotyledons</taxon>
        <taxon>Gunneridae</taxon>
        <taxon>Pentapetalae</taxon>
        <taxon>asterids</taxon>
        <taxon>lamiids</taxon>
        <taxon>Lamiales</taxon>
        <taxon>Lamiaceae</taxon>
        <taxon>Nepetoideae</taxon>
        <taxon>Mentheae</taxon>
        <taxon>Salviinae</taxon>
        <taxon>Salvia</taxon>
        <taxon>Salvia subgen. Calosphace</taxon>
        <taxon>core Calosphace</taxon>
    </lineage>
</organism>
<feature type="region of interest" description="Disordered" evidence="2">
    <location>
        <begin position="22"/>
        <end position="43"/>
    </location>
</feature>
<comment type="caution">
    <text evidence="3">The sequence shown here is derived from an EMBL/GenBank/DDBJ whole genome shotgun (WGS) entry which is preliminary data.</text>
</comment>
<keyword evidence="1" id="KW-0853">WD repeat</keyword>
<dbReference type="InterPro" id="IPR001680">
    <property type="entry name" value="WD40_rpt"/>
</dbReference>
<evidence type="ECO:0000256" key="2">
    <source>
        <dbReference type="SAM" id="MobiDB-lite"/>
    </source>
</evidence>
<dbReference type="EMBL" id="PNBA02000006">
    <property type="protein sequence ID" value="KAG6421821.1"/>
    <property type="molecule type" value="Genomic_DNA"/>
</dbReference>
<reference evidence="3" key="1">
    <citation type="submission" date="2018-01" db="EMBL/GenBank/DDBJ databases">
        <authorList>
            <person name="Mao J.F."/>
        </authorList>
    </citation>
    <scope>NUCLEOTIDE SEQUENCE</scope>
    <source>
        <strain evidence="3">Huo1</strain>
        <tissue evidence="3">Leaf</tissue>
    </source>
</reference>
<dbReference type="Pfam" id="PF00400">
    <property type="entry name" value="WD40"/>
    <property type="match status" value="1"/>
</dbReference>
<dbReference type="PANTHER" id="PTHR22844:SF340">
    <property type="entry name" value="OS01G0946100 PROTEIN"/>
    <property type="match status" value="1"/>
</dbReference>
<dbReference type="PROSITE" id="PS50294">
    <property type="entry name" value="WD_REPEATS_REGION"/>
    <property type="match status" value="1"/>
</dbReference>
<dbReference type="PROSITE" id="PS50082">
    <property type="entry name" value="WD_REPEATS_2"/>
    <property type="match status" value="1"/>
</dbReference>
<dbReference type="InterPro" id="IPR045182">
    <property type="entry name" value="JINGUBANG-like"/>
</dbReference>
<dbReference type="InterPro" id="IPR036322">
    <property type="entry name" value="WD40_repeat_dom_sf"/>
</dbReference>
<protein>
    <submittedName>
        <fullName evidence="3">Uncharacterized protein</fullName>
    </submittedName>
</protein>
<evidence type="ECO:0000256" key="1">
    <source>
        <dbReference type="PROSITE-ProRule" id="PRU00221"/>
    </source>
</evidence>
<keyword evidence="4" id="KW-1185">Reference proteome</keyword>
<sequence length="156" mass="16861">MRQAPEQWSQVPLERAFRHNLLPRPLGRPHGTKPSRCGASPTSGAWSPYDAINGIAAGDGRIKAWGRGVEGLECKKVLEGHRDVSFNAVVLTQDGGGSDGSMSLRHMVIEGHHGPVKCLQASPVRVGGGFMLYSGSLDRSIRVWWVPASSYAHHSN</sequence>
<name>A0A8X8XWM6_SALSN</name>
<dbReference type="SUPFAM" id="SSF50978">
    <property type="entry name" value="WD40 repeat-like"/>
    <property type="match status" value="1"/>
</dbReference>
<evidence type="ECO:0000313" key="4">
    <source>
        <dbReference type="Proteomes" id="UP000298416"/>
    </source>
</evidence>
<dbReference type="Gene3D" id="2.130.10.10">
    <property type="entry name" value="YVTN repeat-like/Quinoprotein amine dehydrogenase"/>
    <property type="match status" value="1"/>
</dbReference>
<reference evidence="3" key="2">
    <citation type="submission" date="2020-08" db="EMBL/GenBank/DDBJ databases">
        <title>Plant Genome Project.</title>
        <authorList>
            <person name="Zhang R.-G."/>
        </authorList>
    </citation>
    <scope>NUCLEOTIDE SEQUENCE</scope>
    <source>
        <strain evidence="3">Huo1</strain>
        <tissue evidence="3">Leaf</tissue>
    </source>
</reference>
<proteinExistence type="predicted"/>
<accession>A0A8X8XWM6</accession>
<evidence type="ECO:0000313" key="3">
    <source>
        <dbReference type="EMBL" id="KAG6421821.1"/>
    </source>
</evidence>
<gene>
    <name evidence="3" type="ORF">SASPL_118378</name>
</gene>
<feature type="repeat" description="WD" evidence="1">
    <location>
        <begin position="109"/>
        <end position="144"/>
    </location>
</feature>
<dbReference type="InterPro" id="IPR015943">
    <property type="entry name" value="WD40/YVTN_repeat-like_dom_sf"/>
</dbReference>
<dbReference type="AlphaFoldDB" id="A0A8X8XWM6"/>
<dbReference type="PANTHER" id="PTHR22844">
    <property type="entry name" value="F-BOX AND WD40 DOMAIN PROTEIN"/>
    <property type="match status" value="1"/>
</dbReference>